<evidence type="ECO:0000259" key="3">
    <source>
        <dbReference type="PROSITE" id="PS51186"/>
    </source>
</evidence>
<dbReference type="AlphaFoldDB" id="A0A073J8D8"/>
<dbReference type="Pfam" id="PF00583">
    <property type="entry name" value="Acetyltransf_1"/>
    <property type="match status" value="1"/>
</dbReference>
<protein>
    <submittedName>
        <fullName evidence="4">GNAT family acetyltransferase</fullName>
    </submittedName>
</protein>
<dbReference type="GO" id="GO:0016747">
    <property type="term" value="F:acyltransferase activity, transferring groups other than amino-acyl groups"/>
    <property type="evidence" value="ECO:0007669"/>
    <property type="project" value="InterPro"/>
</dbReference>
<dbReference type="OrthoDB" id="5459937at2"/>
<sequence>MIRAARSNDAPAIAAIWNAVIAQPHVTFTTDTKSDAAVAQMIVERAGAFRVAETDGTVAGFATFGSFRSGPGYRHTAEHSIMLGPQARGRGLGRALMDALESDAKAADIHVLVAGISGGNPDAVAFHNRLGFAHSGRIPQAGYKFGQWFDLILMHKVI</sequence>
<feature type="domain" description="N-acetyltransferase" evidence="3">
    <location>
        <begin position="1"/>
        <end position="158"/>
    </location>
</feature>
<keyword evidence="5" id="KW-1185">Reference proteome</keyword>
<reference evidence="4 5" key="1">
    <citation type="submission" date="2014-01" db="EMBL/GenBank/DDBJ databases">
        <title>Sulfitobacter sp. H3 (MCCC 1A00686) Genome Sequencing.</title>
        <authorList>
            <person name="Lai Q."/>
            <person name="Hong Z."/>
        </authorList>
    </citation>
    <scope>NUCLEOTIDE SEQUENCE [LARGE SCALE GENOMIC DNA]</scope>
    <source>
        <strain evidence="4 5">H3</strain>
    </source>
</reference>
<dbReference type="SUPFAM" id="SSF55729">
    <property type="entry name" value="Acyl-CoA N-acyltransferases (Nat)"/>
    <property type="match status" value="1"/>
</dbReference>
<name>A0A073J8D8_9RHOB</name>
<proteinExistence type="predicted"/>
<organism evidence="4 5">
    <name type="scientific">Pseudosulfitobacter pseudonitzschiae</name>
    <dbReference type="NCBI Taxonomy" id="1402135"/>
    <lineage>
        <taxon>Bacteria</taxon>
        <taxon>Pseudomonadati</taxon>
        <taxon>Pseudomonadota</taxon>
        <taxon>Alphaproteobacteria</taxon>
        <taxon>Rhodobacterales</taxon>
        <taxon>Roseobacteraceae</taxon>
        <taxon>Pseudosulfitobacter</taxon>
    </lineage>
</organism>
<dbReference type="PANTHER" id="PTHR43072:SF23">
    <property type="entry name" value="UPF0039 PROTEIN C11D3.02C"/>
    <property type="match status" value="1"/>
</dbReference>
<dbReference type="PANTHER" id="PTHR43072">
    <property type="entry name" value="N-ACETYLTRANSFERASE"/>
    <property type="match status" value="1"/>
</dbReference>
<dbReference type="InterPro" id="IPR016181">
    <property type="entry name" value="Acyl_CoA_acyltransferase"/>
</dbReference>
<dbReference type="InterPro" id="IPR000182">
    <property type="entry name" value="GNAT_dom"/>
</dbReference>
<comment type="caution">
    <text evidence="4">The sequence shown here is derived from an EMBL/GenBank/DDBJ whole genome shotgun (WGS) entry which is preliminary data.</text>
</comment>
<evidence type="ECO:0000256" key="1">
    <source>
        <dbReference type="ARBA" id="ARBA00022679"/>
    </source>
</evidence>
<dbReference type="PROSITE" id="PS51186">
    <property type="entry name" value="GNAT"/>
    <property type="match status" value="1"/>
</dbReference>
<dbReference type="RefSeq" id="WP_037921769.1">
    <property type="nucleotide sequence ID" value="NZ_CP054599.1"/>
</dbReference>
<evidence type="ECO:0000256" key="2">
    <source>
        <dbReference type="ARBA" id="ARBA00023315"/>
    </source>
</evidence>
<evidence type="ECO:0000313" key="4">
    <source>
        <dbReference type="EMBL" id="KEJ98219.1"/>
    </source>
</evidence>
<dbReference type="Gene3D" id="3.40.630.30">
    <property type="match status" value="1"/>
</dbReference>
<dbReference type="Proteomes" id="UP000027746">
    <property type="component" value="Unassembled WGS sequence"/>
</dbReference>
<accession>A0A073J8D8</accession>
<gene>
    <name evidence="4" type="ORF">SUH3_04275</name>
</gene>
<dbReference type="EMBL" id="JAMD01000001">
    <property type="protein sequence ID" value="KEJ98219.1"/>
    <property type="molecule type" value="Genomic_DNA"/>
</dbReference>
<dbReference type="CDD" id="cd04301">
    <property type="entry name" value="NAT_SF"/>
    <property type="match status" value="1"/>
</dbReference>
<evidence type="ECO:0000313" key="5">
    <source>
        <dbReference type="Proteomes" id="UP000027746"/>
    </source>
</evidence>
<dbReference type="GeneID" id="68870776"/>
<keyword evidence="1 4" id="KW-0808">Transferase</keyword>
<keyword evidence="2" id="KW-0012">Acyltransferase</keyword>